<comment type="similarity">
    <text evidence="1">Belongs to the leucine-binding protein family.</text>
</comment>
<evidence type="ECO:0000256" key="2">
    <source>
        <dbReference type="ARBA" id="ARBA00022729"/>
    </source>
</evidence>
<keyword evidence="2 3" id="KW-0732">Signal</keyword>
<dbReference type="AlphaFoldDB" id="A0AAN2C9Y9"/>
<feature type="domain" description="Leucine-binding protein" evidence="4">
    <location>
        <begin position="33"/>
        <end position="367"/>
    </location>
</feature>
<proteinExistence type="inferred from homology"/>
<keyword evidence="6" id="KW-1185">Reference proteome</keyword>
<dbReference type="InterPro" id="IPR051010">
    <property type="entry name" value="BCAA_transport"/>
</dbReference>
<dbReference type="Proteomes" id="UP001317532">
    <property type="component" value="Chromosome"/>
</dbReference>
<feature type="chain" id="PRO_5042862333" evidence="3">
    <location>
        <begin position="24"/>
        <end position="378"/>
    </location>
</feature>
<evidence type="ECO:0000313" key="5">
    <source>
        <dbReference type="EMBL" id="BDE06102.1"/>
    </source>
</evidence>
<dbReference type="Pfam" id="PF13458">
    <property type="entry name" value="Peripla_BP_6"/>
    <property type="match status" value="1"/>
</dbReference>
<dbReference type="PANTHER" id="PTHR30483">
    <property type="entry name" value="LEUCINE-SPECIFIC-BINDING PROTEIN"/>
    <property type="match status" value="1"/>
</dbReference>
<protein>
    <submittedName>
        <fullName evidence="5">Branched-chain amino acid ABC transporter substrate-binding protein</fullName>
    </submittedName>
</protein>
<dbReference type="KEGG" id="vab:WPS_13780"/>
<dbReference type="PANTHER" id="PTHR30483:SF6">
    <property type="entry name" value="PERIPLASMIC BINDING PROTEIN OF ABC TRANSPORTER FOR NATURAL AMINO ACIDS"/>
    <property type="match status" value="1"/>
</dbReference>
<reference evidence="5 6" key="1">
    <citation type="journal article" date="2022" name="ISME Commun">
        <title>Vulcanimicrobium alpinus gen. nov. sp. nov., the first cultivated representative of the candidate phylum 'Eremiobacterota', is a metabolically versatile aerobic anoxygenic phototroph.</title>
        <authorList>
            <person name="Yabe S."/>
            <person name="Muto K."/>
            <person name="Abe K."/>
            <person name="Yokota A."/>
            <person name="Staudigel H."/>
            <person name="Tebo B.M."/>
        </authorList>
    </citation>
    <scope>NUCLEOTIDE SEQUENCE [LARGE SCALE GENOMIC DNA]</scope>
    <source>
        <strain evidence="5 6">WC8-2</strain>
    </source>
</reference>
<gene>
    <name evidence="5" type="ORF">WPS_13780</name>
</gene>
<evidence type="ECO:0000256" key="3">
    <source>
        <dbReference type="SAM" id="SignalP"/>
    </source>
</evidence>
<dbReference type="RefSeq" id="WP_317997090.1">
    <property type="nucleotide sequence ID" value="NZ_AP025523.1"/>
</dbReference>
<evidence type="ECO:0000259" key="4">
    <source>
        <dbReference type="Pfam" id="PF13458"/>
    </source>
</evidence>
<evidence type="ECO:0000256" key="1">
    <source>
        <dbReference type="ARBA" id="ARBA00010062"/>
    </source>
</evidence>
<organism evidence="5 6">
    <name type="scientific">Vulcanimicrobium alpinum</name>
    <dbReference type="NCBI Taxonomy" id="3016050"/>
    <lineage>
        <taxon>Bacteria</taxon>
        <taxon>Bacillati</taxon>
        <taxon>Vulcanimicrobiota</taxon>
        <taxon>Vulcanimicrobiia</taxon>
        <taxon>Vulcanimicrobiales</taxon>
        <taxon>Vulcanimicrobiaceae</taxon>
        <taxon>Vulcanimicrobium</taxon>
    </lineage>
</organism>
<dbReference type="EMBL" id="AP025523">
    <property type="protein sequence ID" value="BDE06102.1"/>
    <property type="molecule type" value="Genomic_DNA"/>
</dbReference>
<dbReference type="SUPFAM" id="SSF53822">
    <property type="entry name" value="Periplasmic binding protein-like I"/>
    <property type="match status" value="1"/>
</dbReference>
<feature type="signal peptide" evidence="3">
    <location>
        <begin position="1"/>
        <end position="23"/>
    </location>
</feature>
<dbReference type="InterPro" id="IPR028081">
    <property type="entry name" value="Leu-bd"/>
</dbReference>
<dbReference type="InterPro" id="IPR028082">
    <property type="entry name" value="Peripla_BP_I"/>
</dbReference>
<accession>A0AAN2C9Y9</accession>
<name>A0AAN2C9Y9_UNVUL</name>
<evidence type="ECO:0000313" key="6">
    <source>
        <dbReference type="Proteomes" id="UP001317532"/>
    </source>
</evidence>
<sequence length="378" mass="39226">MNRTTPAALALCAIAALVAPAGAATKGPAAGKTVHVGVIADVTGAAGVYGTPQKNAYELANEDIKSGKIDAGGATLTFDVQDAASDGAQVVNLMQKFITDGSTAIVLGPTLSGEAFKAFPLAARANFPAMGTSTTAEGVTAIGPTIYRDALAESQVIPTTVKRTKDKWHYKTAAIIYGDDNAFTKTDGDIFAREFKAAGVDVVDTETFHQKDTDFQAALTRIEGKKPDVIAIGALFPEATKIIAQAGKLGIKTRMIGGNGLNSPEMYSVAGPAAQGAVVGAAWYSGAKYASNLAFVKSYTAKYGKGPDQFAAQAYAAAQIVAYFVAHGATTKDDMIGALKNVRVIQTVLGPIGFDPNRDVKSSPVILSIVKDGFAYFR</sequence>
<dbReference type="Gene3D" id="3.40.50.2300">
    <property type="match status" value="2"/>
</dbReference>